<evidence type="ECO:0000256" key="1">
    <source>
        <dbReference type="SAM" id="MobiDB-lite"/>
    </source>
</evidence>
<organism evidence="3 4">
    <name type="scientific">Acetobacterium wieringae</name>
    <dbReference type="NCBI Taxonomy" id="52694"/>
    <lineage>
        <taxon>Bacteria</taxon>
        <taxon>Bacillati</taxon>
        <taxon>Bacillota</taxon>
        <taxon>Clostridia</taxon>
        <taxon>Eubacteriales</taxon>
        <taxon>Eubacteriaceae</taxon>
        <taxon>Acetobacterium</taxon>
    </lineage>
</organism>
<dbReference type="EMBL" id="CP087994">
    <property type="protein sequence ID" value="UYO63325.1"/>
    <property type="molecule type" value="Genomic_DNA"/>
</dbReference>
<gene>
    <name evidence="3" type="ORF">LNN31_02445</name>
</gene>
<name>A0ABY6HFQ7_9FIRM</name>
<evidence type="ECO:0000313" key="4">
    <source>
        <dbReference type="Proteomes" id="UP001163550"/>
    </source>
</evidence>
<reference evidence="3" key="1">
    <citation type="submission" date="2021-11" db="EMBL/GenBank/DDBJ databases">
        <title>Isoprene-degrading acetogen.</title>
        <authorList>
            <person name="Yang Y."/>
            <person name="Jin H."/>
            <person name="Yan J."/>
        </authorList>
    </citation>
    <scope>NUCLEOTIDE SEQUENCE</scope>
    <source>
        <strain evidence="3">Berkeley</strain>
    </source>
</reference>
<dbReference type="InterPro" id="IPR027954">
    <property type="entry name" value="Transcobalamin-like_C"/>
</dbReference>
<feature type="compositionally biased region" description="Low complexity" evidence="1">
    <location>
        <begin position="212"/>
        <end position="224"/>
    </location>
</feature>
<evidence type="ECO:0000259" key="2">
    <source>
        <dbReference type="Pfam" id="PF14478"/>
    </source>
</evidence>
<dbReference type="Gene3D" id="2.170.130.30">
    <property type="match status" value="1"/>
</dbReference>
<proteinExistence type="predicted"/>
<protein>
    <submittedName>
        <fullName evidence="3">DUF4430 domain-containing protein</fullName>
    </submittedName>
</protein>
<keyword evidence="4" id="KW-1185">Reference proteome</keyword>
<sequence length="366" mass="38899">MKEGLQKRWLFVLLLLVLMAATTIGCSNINAALSSDADSKDMVELADNTAIPEDGIITAAQFRSIAGQDRTVTFSGTGENGIEYVWSFNGKDIKNPVDQNLKIEFTTQGDTLNSIKAGAGNAPYGVGMKITGSNGLITVPTLTITLPQKWDADSAALCKLNAGSVAKMSNATFDTQAATTRLSFKVIETGDDYYVVAGKTMAPIQSASSGEAGTTGDSGTTVAGSSGGSSAGNVCTLSINCSTLLSHMDRLPSGKSAFVPANGWILYPSEVTFTEGESVHDVLQRVCRDNGIHMESSFTPAYNSAYVEGINQLYEFDGGELSGWMYNVNGWFPNYGCSQYAVKNGDVINWVYTCDLGKDVGDNSMW</sequence>
<dbReference type="Pfam" id="PF14478">
    <property type="entry name" value="DUF4430"/>
    <property type="match status" value="1"/>
</dbReference>
<dbReference type="RefSeq" id="WP_228879308.1">
    <property type="nucleotide sequence ID" value="NZ_CABIIK010000010.1"/>
</dbReference>
<dbReference type="PROSITE" id="PS51257">
    <property type="entry name" value="PROKAR_LIPOPROTEIN"/>
    <property type="match status" value="1"/>
</dbReference>
<dbReference type="Proteomes" id="UP001163550">
    <property type="component" value="Chromosome"/>
</dbReference>
<accession>A0ABY6HFQ7</accession>
<feature type="region of interest" description="Disordered" evidence="1">
    <location>
        <begin position="206"/>
        <end position="230"/>
    </location>
</feature>
<feature type="domain" description="Transcobalamin-like C-terminal" evidence="2">
    <location>
        <begin position="276"/>
        <end position="353"/>
    </location>
</feature>
<evidence type="ECO:0000313" key="3">
    <source>
        <dbReference type="EMBL" id="UYO63325.1"/>
    </source>
</evidence>